<dbReference type="Gene3D" id="3.20.20.150">
    <property type="entry name" value="Divalent-metal-dependent TIM barrel enzymes"/>
    <property type="match status" value="1"/>
</dbReference>
<protein>
    <submittedName>
        <fullName evidence="8">Uncharacterized protein</fullName>
    </submittedName>
</protein>
<dbReference type="SUPFAM" id="SSF53335">
    <property type="entry name" value="S-adenosyl-L-methionine-dependent methyltransferases"/>
    <property type="match status" value="1"/>
</dbReference>
<dbReference type="Pfam" id="PF17285">
    <property type="entry name" value="PRMT5_TIM"/>
    <property type="match status" value="1"/>
</dbReference>
<evidence type="ECO:0000256" key="4">
    <source>
        <dbReference type="ARBA" id="ARBA00022691"/>
    </source>
</evidence>
<dbReference type="GO" id="GO:0005829">
    <property type="term" value="C:cytosol"/>
    <property type="evidence" value="ECO:0007669"/>
    <property type="project" value="TreeGrafter"/>
</dbReference>
<evidence type="ECO:0000256" key="3">
    <source>
        <dbReference type="ARBA" id="ARBA00022679"/>
    </source>
</evidence>
<dbReference type="SFLD" id="SFLDG00358">
    <property type="entry name" value="Main_(cytGST)"/>
    <property type="match status" value="1"/>
</dbReference>
<dbReference type="InterPro" id="IPR035247">
    <property type="entry name" value="PRMT5_TIM"/>
</dbReference>
<dbReference type="Pfam" id="PF00043">
    <property type="entry name" value="GST_C"/>
    <property type="match status" value="1"/>
</dbReference>
<dbReference type="FunFam" id="3.40.30.10:FF:000034">
    <property type="entry name" value="glutathione S-transferase 1"/>
    <property type="match status" value="1"/>
</dbReference>
<dbReference type="InterPro" id="IPR004045">
    <property type="entry name" value="Glutathione_S-Trfase_N"/>
</dbReference>
<dbReference type="PANTHER" id="PTHR10738">
    <property type="entry name" value="PROTEIN ARGININE N-METHYLTRANSFERASE 5"/>
    <property type="match status" value="1"/>
</dbReference>
<dbReference type="InterPro" id="IPR036249">
    <property type="entry name" value="Thioredoxin-like_sf"/>
</dbReference>
<dbReference type="FunFam" id="1.20.1050.10:FF:000007">
    <property type="entry name" value="Glutathione S-transferase 1-1"/>
    <property type="match status" value="1"/>
</dbReference>
<dbReference type="Gene3D" id="1.20.1050.10">
    <property type="match status" value="1"/>
</dbReference>
<keyword evidence="2 5" id="KW-0489">Methyltransferase</keyword>
<feature type="domain" description="GST C-terminal" evidence="7">
    <location>
        <begin position="86"/>
        <end position="225"/>
    </location>
</feature>
<dbReference type="GO" id="GO:0005634">
    <property type="term" value="C:nucleus"/>
    <property type="evidence" value="ECO:0007669"/>
    <property type="project" value="TreeGrafter"/>
</dbReference>
<feature type="domain" description="GST N-terminal" evidence="6">
    <location>
        <begin position="1"/>
        <end position="80"/>
    </location>
</feature>
<dbReference type="PANTHER" id="PTHR10738:SF0">
    <property type="entry name" value="PROTEIN ARGININE N-METHYLTRANSFERASE 5"/>
    <property type="match status" value="1"/>
</dbReference>
<dbReference type="InterPro" id="IPR035075">
    <property type="entry name" value="PRMT5"/>
</dbReference>
<proteinExistence type="predicted"/>
<evidence type="ECO:0000259" key="7">
    <source>
        <dbReference type="PROSITE" id="PS50405"/>
    </source>
</evidence>
<dbReference type="FunCoup" id="A0A5N4AFZ3">
    <property type="interactions" value="2087"/>
</dbReference>
<dbReference type="Pfam" id="PF17286">
    <property type="entry name" value="PRMT5_C"/>
    <property type="match status" value="1"/>
</dbReference>
<keyword evidence="4 5" id="KW-0949">S-adenosyl-L-methionine</keyword>
<dbReference type="GO" id="GO:0016274">
    <property type="term" value="F:protein-arginine N-methyltransferase activity"/>
    <property type="evidence" value="ECO:0007669"/>
    <property type="project" value="InterPro"/>
</dbReference>
<dbReference type="CDD" id="cd03177">
    <property type="entry name" value="GST_C_Delta_Epsilon"/>
    <property type="match status" value="1"/>
</dbReference>
<dbReference type="InterPro" id="IPR040079">
    <property type="entry name" value="Glutathione_S-Trfase"/>
</dbReference>
<dbReference type="Pfam" id="PF05185">
    <property type="entry name" value="PRMT5"/>
    <property type="match status" value="1"/>
</dbReference>
<dbReference type="InterPro" id="IPR010987">
    <property type="entry name" value="Glutathione-S-Trfase_C-like"/>
</dbReference>
<dbReference type="InParanoid" id="A0A5N4AFZ3"/>
<dbReference type="GO" id="GO:0032259">
    <property type="term" value="P:methylation"/>
    <property type="evidence" value="ECO:0007669"/>
    <property type="project" value="UniProtKB-KW"/>
</dbReference>
<dbReference type="SFLD" id="SFLDS00019">
    <property type="entry name" value="Glutathione_Transferase_(cytos"/>
    <property type="match status" value="1"/>
</dbReference>
<dbReference type="PROSITE" id="PS50405">
    <property type="entry name" value="GST_CTER"/>
    <property type="match status" value="1"/>
</dbReference>
<accession>A0A5N4AFZ3</accession>
<dbReference type="SUPFAM" id="SSF47616">
    <property type="entry name" value="GST C-terminal domain-like"/>
    <property type="match status" value="1"/>
</dbReference>
<organism evidence="8 9">
    <name type="scientific">Photinus pyralis</name>
    <name type="common">Common eastern firefly</name>
    <name type="synonym">Lampyris pyralis</name>
    <dbReference type="NCBI Taxonomy" id="7054"/>
    <lineage>
        <taxon>Eukaryota</taxon>
        <taxon>Metazoa</taxon>
        <taxon>Ecdysozoa</taxon>
        <taxon>Arthropoda</taxon>
        <taxon>Hexapoda</taxon>
        <taxon>Insecta</taxon>
        <taxon>Pterygota</taxon>
        <taxon>Neoptera</taxon>
        <taxon>Endopterygota</taxon>
        <taxon>Coleoptera</taxon>
        <taxon>Polyphaga</taxon>
        <taxon>Elateriformia</taxon>
        <taxon>Elateroidea</taxon>
        <taxon>Lampyridae</taxon>
        <taxon>Lampyrinae</taxon>
        <taxon>Photinus</taxon>
    </lineage>
</organism>
<dbReference type="AlphaFoldDB" id="A0A5N4AFZ3"/>
<dbReference type="Pfam" id="PF13409">
    <property type="entry name" value="GST_N_2"/>
    <property type="match status" value="1"/>
</dbReference>
<dbReference type="Proteomes" id="UP000327044">
    <property type="component" value="Unassembled WGS sequence"/>
</dbReference>
<sequence>MAPKVYLKFMSPPCRAVLTVARALQLELEIVEVDDEFMQGPDILKLNPQHTIPILEDDDFIVWESHAINAYLVTTYGSDDSLYPADPKQRAVVDQRLHFESGVLFPRFVDAFVPVLRGLTTQITDKCFEKIDEACGFLDSFLEDRTWLCGDEITIADASILCTMTAIEMAIPIDPEKFPRLADWLQRGKELEFFKEANDEILEKMAAYGFTMQGENCYTQKKKRMSCGLEVECPKCIRSAVHDAANDGFHFLVTYTIHPQYARDLTGDNPPSLISRTDRLLPSADWSRLIVGKVNDDALDVDSEIPHIAEKSKALLEQELGFGAHLGLPATLMKLPLGKNANLAAILYNKLQTGAHQIWVYLHMVHPSRYSPICLDEDDTWERWNNFRTYCCYDRRLGLALNLPDVNHLPTELEIDRWVGEPIKALIIHTSQFLKNQHEQFVLAKPHQDIIRKFMNLDVQYVIRGPHPRGSDYKKYTAYINFLGKKLFESNVTTEYIQGCEDYLQSPLQPLTENLESMIYEVFEKDQIKYIEYQRAIHLALTDLPMSDELPVVIVVGAGRGPLVQAALNASYLLNRPIKLYALEKNPYAINTLEDRVLNEWQGKVTLVKGDMRYMELPEKADILVSELLGSFGDNELSPECLDGAQRFLKPKGISIPASYTSYLAPLQSTKIYNEILSNRPHEKSIQNIFETPYIVHLVNYYQIATSQEVYTFNHPNWNKRIDNDRFARLEFSASQNCLLTGFIGYFETVLYKNVMLSINPQTYSEGMVSWFPIIFSLLEPVYVKEGDKIQVCFWRMHSEDKVWYEWCLESPVRTAIMNPSGRSFFIKTH</sequence>
<dbReference type="Gene3D" id="3.40.30.10">
    <property type="entry name" value="Glutaredoxin"/>
    <property type="match status" value="1"/>
</dbReference>
<dbReference type="EMBL" id="VVIM01000007">
    <property type="protein sequence ID" value="KAB0796216.1"/>
    <property type="molecule type" value="Genomic_DNA"/>
</dbReference>
<evidence type="ECO:0000256" key="2">
    <source>
        <dbReference type="ARBA" id="ARBA00022603"/>
    </source>
</evidence>
<dbReference type="InterPro" id="IPR004046">
    <property type="entry name" value="GST_C"/>
</dbReference>
<gene>
    <name evidence="8" type="ORF">PPYR_10277</name>
</gene>
<evidence type="ECO:0000256" key="5">
    <source>
        <dbReference type="PROSITE-ProRule" id="PRU01015"/>
    </source>
</evidence>
<name>A0A5N4AFZ3_PHOPY</name>
<dbReference type="PROSITE" id="PS51678">
    <property type="entry name" value="SAM_MT_PRMT"/>
    <property type="match status" value="1"/>
</dbReference>
<dbReference type="Gene3D" id="3.40.50.150">
    <property type="entry name" value="Vaccinia Virus protein VP39"/>
    <property type="match status" value="1"/>
</dbReference>
<dbReference type="InterPro" id="IPR036282">
    <property type="entry name" value="Glutathione-S-Trfase_C_sf"/>
</dbReference>
<dbReference type="SUPFAM" id="SSF52833">
    <property type="entry name" value="Thioredoxin-like"/>
    <property type="match status" value="1"/>
</dbReference>
<comment type="caution">
    <text evidence="8">The sequence shown here is derived from an EMBL/GenBank/DDBJ whole genome shotgun (WGS) entry which is preliminary data.</text>
</comment>
<keyword evidence="3 5" id="KW-0808">Transferase</keyword>
<dbReference type="PROSITE" id="PS50404">
    <property type="entry name" value="GST_NTER"/>
    <property type="match status" value="1"/>
</dbReference>
<evidence type="ECO:0000259" key="6">
    <source>
        <dbReference type="PROSITE" id="PS50404"/>
    </source>
</evidence>
<dbReference type="SFLD" id="SFLDG01153">
    <property type="entry name" value="Main.4:_Theta-like"/>
    <property type="match status" value="1"/>
</dbReference>
<keyword evidence="9" id="KW-1185">Reference proteome</keyword>
<reference evidence="8 9" key="1">
    <citation type="journal article" date="2018" name="Elife">
        <title>Firefly genomes illuminate parallel origins of bioluminescence in beetles.</title>
        <authorList>
            <person name="Fallon T.R."/>
            <person name="Lower S.E."/>
            <person name="Chang C.H."/>
            <person name="Bessho-Uehara M."/>
            <person name="Martin G.J."/>
            <person name="Bewick A.J."/>
            <person name="Behringer M."/>
            <person name="Debat H.J."/>
            <person name="Wong I."/>
            <person name="Day J.C."/>
            <person name="Suvorov A."/>
            <person name="Silva C.J."/>
            <person name="Stanger-Hall K.F."/>
            <person name="Hall D.W."/>
            <person name="Schmitz R.J."/>
            <person name="Nelson D.R."/>
            <person name="Lewis S.M."/>
            <person name="Shigenobu S."/>
            <person name="Bybee S.M."/>
            <person name="Larracuente A.M."/>
            <person name="Oba Y."/>
            <person name="Weng J.K."/>
        </authorList>
    </citation>
    <scope>NUCLEOTIDE SEQUENCE [LARGE SCALE GENOMIC DNA]</scope>
    <source>
        <strain evidence="8">1611_PpyrPB1</strain>
        <tissue evidence="8">Whole body</tissue>
    </source>
</reference>
<dbReference type="Gene3D" id="2.70.160.11">
    <property type="entry name" value="Hnrnp arginine n-methyltransferase1"/>
    <property type="match status" value="1"/>
</dbReference>
<dbReference type="InterPro" id="IPR029063">
    <property type="entry name" value="SAM-dependent_MTases_sf"/>
</dbReference>
<evidence type="ECO:0000313" key="9">
    <source>
        <dbReference type="Proteomes" id="UP000327044"/>
    </source>
</evidence>
<dbReference type="FunFam" id="2.70.160.11:FF:000072">
    <property type="entry name" value="Shk1 kinase-binding protein (Skb1), putative"/>
    <property type="match status" value="1"/>
</dbReference>
<evidence type="ECO:0000256" key="1">
    <source>
        <dbReference type="ARBA" id="ARBA00011738"/>
    </source>
</evidence>
<dbReference type="GO" id="GO:0006355">
    <property type="term" value="P:regulation of DNA-templated transcription"/>
    <property type="evidence" value="ECO:0007669"/>
    <property type="project" value="TreeGrafter"/>
</dbReference>
<comment type="subunit">
    <text evidence="1">Homodimer.</text>
</comment>
<dbReference type="InterPro" id="IPR035248">
    <property type="entry name" value="PRMT5_C"/>
</dbReference>
<dbReference type="InterPro" id="IPR025799">
    <property type="entry name" value="Arg_MeTrfase"/>
</dbReference>
<evidence type="ECO:0000313" key="8">
    <source>
        <dbReference type="EMBL" id="KAB0796216.1"/>
    </source>
</evidence>